<sequence length="167" mass="19457">MDGLLWGAFHAQSRGEIEKVCGILFKVWGLAFVEKFARITRCSVNIRIYLADMEAHWHSRCPPQIQLPDPTSAPLVLISQRRFWTSWPPKRRRPVGSRMICYRYPFLGRLVLLGNRLPRTSGRSLRRRPCHEVPYVTRDRRAAVNGPLSMPALHTHRELVFRPCCLR</sequence>
<gene>
    <name evidence="1" type="ORF">NEZAVI_LOCUS667</name>
</gene>
<evidence type="ECO:0000313" key="1">
    <source>
        <dbReference type="EMBL" id="CAH1389223.1"/>
    </source>
</evidence>
<dbReference type="AlphaFoldDB" id="A0A9P0E330"/>
<reference evidence="1" key="1">
    <citation type="submission" date="2022-01" db="EMBL/GenBank/DDBJ databases">
        <authorList>
            <person name="King R."/>
        </authorList>
    </citation>
    <scope>NUCLEOTIDE SEQUENCE</scope>
</reference>
<protein>
    <submittedName>
        <fullName evidence="1">Uncharacterized protein</fullName>
    </submittedName>
</protein>
<accession>A0A9P0E330</accession>
<keyword evidence="2" id="KW-1185">Reference proteome</keyword>
<dbReference type="EMBL" id="OV725077">
    <property type="protein sequence ID" value="CAH1389223.1"/>
    <property type="molecule type" value="Genomic_DNA"/>
</dbReference>
<organism evidence="1 2">
    <name type="scientific">Nezara viridula</name>
    <name type="common">Southern green stink bug</name>
    <name type="synonym">Cimex viridulus</name>
    <dbReference type="NCBI Taxonomy" id="85310"/>
    <lineage>
        <taxon>Eukaryota</taxon>
        <taxon>Metazoa</taxon>
        <taxon>Ecdysozoa</taxon>
        <taxon>Arthropoda</taxon>
        <taxon>Hexapoda</taxon>
        <taxon>Insecta</taxon>
        <taxon>Pterygota</taxon>
        <taxon>Neoptera</taxon>
        <taxon>Paraneoptera</taxon>
        <taxon>Hemiptera</taxon>
        <taxon>Heteroptera</taxon>
        <taxon>Panheteroptera</taxon>
        <taxon>Pentatomomorpha</taxon>
        <taxon>Pentatomoidea</taxon>
        <taxon>Pentatomidae</taxon>
        <taxon>Pentatominae</taxon>
        <taxon>Nezara</taxon>
    </lineage>
</organism>
<evidence type="ECO:0000313" key="2">
    <source>
        <dbReference type="Proteomes" id="UP001152798"/>
    </source>
</evidence>
<dbReference type="Proteomes" id="UP001152798">
    <property type="component" value="Chromosome 1"/>
</dbReference>
<name>A0A9P0E330_NEZVI</name>
<proteinExistence type="predicted"/>